<protein>
    <submittedName>
        <fullName evidence="1">Uncharacterized protein</fullName>
    </submittedName>
</protein>
<accession>A0AAV7R1F2</accession>
<dbReference type="AlphaFoldDB" id="A0AAV7R1F2"/>
<name>A0AAV7R1F2_PLEWA</name>
<dbReference type="Proteomes" id="UP001066276">
    <property type="component" value="Chromosome 6"/>
</dbReference>
<gene>
    <name evidence="1" type="ORF">NDU88_011361</name>
</gene>
<evidence type="ECO:0000313" key="2">
    <source>
        <dbReference type="Proteomes" id="UP001066276"/>
    </source>
</evidence>
<proteinExistence type="predicted"/>
<comment type="caution">
    <text evidence="1">The sequence shown here is derived from an EMBL/GenBank/DDBJ whole genome shotgun (WGS) entry which is preliminary data.</text>
</comment>
<reference evidence="1" key="1">
    <citation type="journal article" date="2022" name="bioRxiv">
        <title>Sequencing and chromosome-scale assembly of the giantPleurodeles waltlgenome.</title>
        <authorList>
            <person name="Brown T."/>
            <person name="Elewa A."/>
            <person name="Iarovenko S."/>
            <person name="Subramanian E."/>
            <person name="Araus A.J."/>
            <person name="Petzold A."/>
            <person name="Susuki M."/>
            <person name="Suzuki K.-i.T."/>
            <person name="Hayashi T."/>
            <person name="Toyoda A."/>
            <person name="Oliveira C."/>
            <person name="Osipova E."/>
            <person name="Leigh N.D."/>
            <person name="Simon A."/>
            <person name="Yun M.H."/>
        </authorList>
    </citation>
    <scope>NUCLEOTIDE SEQUENCE</scope>
    <source>
        <strain evidence="1">20211129_DDA</strain>
        <tissue evidence="1">Liver</tissue>
    </source>
</reference>
<sequence>MESRETLQTASLDAAELRVLDSKHGAVASGAFGLQPGRPGGAATAVFGFPSVTQYSRFCSSERGNHLQLRIIAHSDCRDGNRKVILRWGWNAVFTLSVCPLTLAQPQAFGYFAVGVHQGGRVYLSKGRTVPGGWYGVGDKPGGDSLARERFWSRGAQRCISPAHRTHHADLTHTLLLRCLLGSLRHEAGSGRVSSREWLCPVTTEPKIGIALRTSDVKNISAKAERI</sequence>
<evidence type="ECO:0000313" key="1">
    <source>
        <dbReference type="EMBL" id="KAJ1145069.1"/>
    </source>
</evidence>
<dbReference type="EMBL" id="JANPWB010000010">
    <property type="protein sequence ID" value="KAJ1145069.1"/>
    <property type="molecule type" value="Genomic_DNA"/>
</dbReference>
<organism evidence="1 2">
    <name type="scientific">Pleurodeles waltl</name>
    <name type="common">Iberian ribbed newt</name>
    <dbReference type="NCBI Taxonomy" id="8319"/>
    <lineage>
        <taxon>Eukaryota</taxon>
        <taxon>Metazoa</taxon>
        <taxon>Chordata</taxon>
        <taxon>Craniata</taxon>
        <taxon>Vertebrata</taxon>
        <taxon>Euteleostomi</taxon>
        <taxon>Amphibia</taxon>
        <taxon>Batrachia</taxon>
        <taxon>Caudata</taxon>
        <taxon>Salamandroidea</taxon>
        <taxon>Salamandridae</taxon>
        <taxon>Pleurodelinae</taxon>
        <taxon>Pleurodeles</taxon>
    </lineage>
</organism>
<keyword evidence="2" id="KW-1185">Reference proteome</keyword>